<evidence type="ECO:0000256" key="6">
    <source>
        <dbReference type="ARBA" id="ARBA00023128"/>
    </source>
</evidence>
<comment type="similarity">
    <text evidence="2 9">Belongs to the mitochondrial carrier (TC 2.A.29) family.</text>
</comment>
<dbReference type="EMBL" id="LK023315">
    <property type="protein sequence ID" value="CDS04845.1"/>
    <property type="molecule type" value="Genomic_DNA"/>
</dbReference>
<evidence type="ECO:0000256" key="1">
    <source>
        <dbReference type="ARBA" id="ARBA00004225"/>
    </source>
</evidence>
<dbReference type="Gene3D" id="1.50.40.10">
    <property type="entry name" value="Mitochondrial carrier domain"/>
    <property type="match status" value="2"/>
</dbReference>
<dbReference type="AlphaFoldDB" id="A0A077WBL6"/>
<keyword evidence="5" id="KW-1133">Transmembrane helix</keyword>
<accession>A0A077WBL6</accession>
<proteinExistence type="inferred from homology"/>
<keyword evidence="6" id="KW-0496">Mitochondrion</keyword>
<dbReference type="PANTHER" id="PTHR45758:SF4">
    <property type="entry name" value="MITOFERRIN-1"/>
    <property type="match status" value="1"/>
</dbReference>
<dbReference type="InterPro" id="IPR018108">
    <property type="entry name" value="MCP_transmembrane"/>
</dbReference>
<dbReference type="SUPFAM" id="SSF103506">
    <property type="entry name" value="Mitochondrial carrier"/>
    <property type="match status" value="1"/>
</dbReference>
<evidence type="ECO:0000256" key="8">
    <source>
        <dbReference type="PROSITE-ProRule" id="PRU00282"/>
    </source>
</evidence>
<evidence type="ECO:0000256" key="5">
    <source>
        <dbReference type="ARBA" id="ARBA00022989"/>
    </source>
</evidence>
<keyword evidence="7 8" id="KW-0472">Membrane</keyword>
<feature type="repeat" description="Solcar" evidence="8">
    <location>
        <begin position="199"/>
        <end position="290"/>
    </location>
</feature>
<dbReference type="InterPro" id="IPR023395">
    <property type="entry name" value="MCP_dom_sf"/>
</dbReference>
<gene>
    <name evidence="10" type="ORF">LRAMOSA07375</name>
</gene>
<reference evidence="10" key="1">
    <citation type="journal article" date="2014" name="Genome Announc.">
        <title>De novo whole-genome sequence and genome annotation of Lichtheimia ramosa.</title>
        <authorList>
            <person name="Linde J."/>
            <person name="Schwartze V."/>
            <person name="Binder U."/>
            <person name="Lass-Florl C."/>
            <person name="Voigt K."/>
            <person name="Horn F."/>
        </authorList>
    </citation>
    <scope>NUCLEOTIDE SEQUENCE</scope>
    <source>
        <strain evidence="10">JMRC FSU:6197</strain>
    </source>
</reference>
<dbReference type="GO" id="GO:0015093">
    <property type="term" value="F:ferrous iron transmembrane transporter activity"/>
    <property type="evidence" value="ECO:0007669"/>
    <property type="project" value="TreeGrafter"/>
</dbReference>
<dbReference type="PANTHER" id="PTHR45758">
    <property type="entry name" value="MITOFERRIN-1-RELATED"/>
    <property type="match status" value="1"/>
</dbReference>
<name>A0A077WBL6_9FUNG</name>
<keyword evidence="4 8" id="KW-0812">Transmembrane</keyword>
<dbReference type="GO" id="GO:0031966">
    <property type="term" value="C:mitochondrial membrane"/>
    <property type="evidence" value="ECO:0007669"/>
    <property type="project" value="UniProtKB-SubCell"/>
</dbReference>
<dbReference type="Pfam" id="PF00153">
    <property type="entry name" value="Mito_carr"/>
    <property type="match status" value="3"/>
</dbReference>
<protein>
    <submittedName>
        <fullName evidence="10">Uncharacterized protein</fullName>
    </submittedName>
</protein>
<sequence>MSEEYDYESLGSNSTMAQNALAGAFAGIAEHCAMFPVDSIKTRMQVIQSSGQPAATATAAVIAKPKISLSNLWRGVNSVVMGAGPAHALYFATYEFVKDKLAADDGKNHTLAFLVSGACATFAHEALMTPFDVIKQRMQLRESTYKNVRDCARTVFAKEGITAFYVSLPTTLTMSVPFQSIQFATYEYSQRWLNPSGQYDPKTHVLAGAIAGAFASSVTTPLDVCKTLLQTRGQSTDPRIRNARGLLDAMTIIKQRYGFRGFFRGFKPRVLTNMPSTAISWSVYEYFKWFFGKTDFAGAVGQQEKSLISL</sequence>
<evidence type="ECO:0000256" key="7">
    <source>
        <dbReference type="ARBA" id="ARBA00023136"/>
    </source>
</evidence>
<keyword evidence="3 9" id="KW-0813">Transport</keyword>
<comment type="subcellular location">
    <subcellularLocation>
        <location evidence="1">Mitochondrion membrane</location>
        <topology evidence="1">Multi-pass membrane protein</topology>
    </subcellularLocation>
</comment>
<dbReference type="OrthoDB" id="43906at2759"/>
<evidence type="ECO:0000313" key="10">
    <source>
        <dbReference type="EMBL" id="CDS04845.1"/>
    </source>
</evidence>
<evidence type="ECO:0000256" key="9">
    <source>
        <dbReference type="RuleBase" id="RU000488"/>
    </source>
</evidence>
<dbReference type="FunFam" id="1.50.40.10:FF:000029">
    <property type="entry name" value="Solute carrier family 25 member 28"/>
    <property type="match status" value="1"/>
</dbReference>
<feature type="repeat" description="Solcar" evidence="8">
    <location>
        <begin position="14"/>
        <end position="100"/>
    </location>
</feature>
<dbReference type="PROSITE" id="PS50920">
    <property type="entry name" value="SOLCAR"/>
    <property type="match status" value="3"/>
</dbReference>
<organism evidence="10">
    <name type="scientific">Lichtheimia ramosa</name>
    <dbReference type="NCBI Taxonomy" id="688394"/>
    <lineage>
        <taxon>Eukaryota</taxon>
        <taxon>Fungi</taxon>
        <taxon>Fungi incertae sedis</taxon>
        <taxon>Mucoromycota</taxon>
        <taxon>Mucoromycotina</taxon>
        <taxon>Mucoromycetes</taxon>
        <taxon>Mucorales</taxon>
        <taxon>Lichtheimiaceae</taxon>
        <taxon>Lichtheimia</taxon>
    </lineage>
</organism>
<evidence type="ECO:0000256" key="3">
    <source>
        <dbReference type="ARBA" id="ARBA00022448"/>
    </source>
</evidence>
<evidence type="ECO:0000256" key="2">
    <source>
        <dbReference type="ARBA" id="ARBA00006375"/>
    </source>
</evidence>
<feature type="repeat" description="Solcar" evidence="8">
    <location>
        <begin position="108"/>
        <end position="192"/>
    </location>
</feature>
<dbReference type="GO" id="GO:0048250">
    <property type="term" value="P:iron import into the mitochondrion"/>
    <property type="evidence" value="ECO:0007669"/>
    <property type="project" value="TreeGrafter"/>
</dbReference>
<evidence type="ECO:0000256" key="4">
    <source>
        <dbReference type="ARBA" id="ARBA00022692"/>
    </source>
</evidence>